<accession>A0A486XPN5</accession>
<gene>
    <name evidence="1" type="ORF">BAL341_1942</name>
</gene>
<protein>
    <submittedName>
        <fullName evidence="1">Uncharacterized protein</fullName>
    </submittedName>
</protein>
<proteinExistence type="predicted"/>
<sequence>MASQIYQHTDNNKFSVGKVVTSYLTAKVFGLDLATSSTYKSTTYAEIHADWHTHPNVGSDGFSLEDYQHRQRRFVSYQRGPYALYGTSLKY</sequence>
<name>A0A486XPN5_9GAMM</name>
<dbReference type="AlphaFoldDB" id="A0A486XPN5"/>
<dbReference type="EMBL" id="CAAJGR010000105">
    <property type="protein sequence ID" value="VHO04529.1"/>
    <property type="molecule type" value="Genomic_DNA"/>
</dbReference>
<evidence type="ECO:0000313" key="1">
    <source>
        <dbReference type="EMBL" id="VHO04529.1"/>
    </source>
</evidence>
<organism evidence="1">
    <name type="scientific">Rheinheimera sp. BAL341</name>
    <dbReference type="NCBI Taxonomy" id="1708203"/>
    <lineage>
        <taxon>Bacteria</taxon>
        <taxon>Pseudomonadati</taxon>
        <taxon>Pseudomonadota</taxon>
        <taxon>Gammaproteobacteria</taxon>
        <taxon>Chromatiales</taxon>
        <taxon>Chromatiaceae</taxon>
        <taxon>Rheinheimera</taxon>
    </lineage>
</organism>
<reference evidence="1" key="1">
    <citation type="submission" date="2019-04" db="EMBL/GenBank/DDBJ databases">
        <authorList>
            <person name="Brambilla D."/>
        </authorList>
    </citation>
    <scope>NUCLEOTIDE SEQUENCE</scope>
    <source>
        <strain evidence="1">BAL1</strain>
    </source>
</reference>